<evidence type="ECO:0000256" key="3">
    <source>
        <dbReference type="ARBA" id="ARBA00022801"/>
    </source>
</evidence>
<evidence type="ECO:0000256" key="5">
    <source>
        <dbReference type="HAMAP-Rule" id="MF_00335"/>
    </source>
</evidence>
<evidence type="ECO:0000313" key="11">
    <source>
        <dbReference type="Proteomes" id="UP000612585"/>
    </source>
</evidence>
<keyword evidence="7" id="KW-0175">Coiled coil</keyword>
<accession>A0A8J3Z0J5</accession>
<dbReference type="PANTHER" id="PTHR12826">
    <property type="entry name" value="RIBONUCLEASE Y"/>
    <property type="match status" value="1"/>
</dbReference>
<comment type="similarity">
    <text evidence="5">Belongs to the RNase Y family.</text>
</comment>
<dbReference type="Pfam" id="PF00013">
    <property type="entry name" value="KH_1"/>
    <property type="match status" value="1"/>
</dbReference>
<feature type="region of interest" description="Disordered" evidence="8">
    <location>
        <begin position="53"/>
        <end position="148"/>
    </location>
</feature>
<dbReference type="Gene3D" id="1.10.3210.10">
    <property type="entry name" value="Hypothetical protein af1432"/>
    <property type="match status" value="1"/>
</dbReference>
<dbReference type="NCBIfam" id="TIGR00277">
    <property type="entry name" value="HDIG"/>
    <property type="match status" value="1"/>
</dbReference>
<feature type="domain" description="HD" evidence="9">
    <location>
        <begin position="512"/>
        <end position="605"/>
    </location>
</feature>
<dbReference type="Pfam" id="PF01966">
    <property type="entry name" value="HD"/>
    <property type="match status" value="1"/>
</dbReference>
<keyword evidence="11" id="KW-1185">Reference proteome</keyword>
<dbReference type="PROSITE" id="PS50084">
    <property type="entry name" value="KH_TYPE_1"/>
    <property type="match status" value="1"/>
</dbReference>
<dbReference type="SMART" id="SM00322">
    <property type="entry name" value="KH"/>
    <property type="match status" value="1"/>
</dbReference>
<evidence type="ECO:0000256" key="2">
    <source>
        <dbReference type="ARBA" id="ARBA00022759"/>
    </source>
</evidence>
<dbReference type="Proteomes" id="UP000612585">
    <property type="component" value="Unassembled WGS sequence"/>
</dbReference>
<keyword evidence="2 5" id="KW-0255">Endonuclease</keyword>
<evidence type="ECO:0000256" key="8">
    <source>
        <dbReference type="SAM" id="MobiDB-lite"/>
    </source>
</evidence>
<evidence type="ECO:0000256" key="4">
    <source>
        <dbReference type="ARBA" id="ARBA00022884"/>
    </source>
</evidence>
<dbReference type="InterPro" id="IPR017705">
    <property type="entry name" value="Ribonuclease_Y"/>
</dbReference>
<keyword evidence="1 5" id="KW-0540">Nuclease</keyword>
<protein>
    <recommendedName>
        <fullName evidence="5 6">Ribonuclease Y</fullName>
        <shortName evidence="5">RNase Y</shortName>
        <ecNumber evidence="5 6">3.1.-.-</ecNumber>
    </recommendedName>
</protein>
<dbReference type="CDD" id="cd22431">
    <property type="entry name" value="KH-I_RNaseY"/>
    <property type="match status" value="1"/>
</dbReference>
<comment type="function">
    <text evidence="5">Endoribonuclease that initiates mRNA decay.</text>
</comment>
<dbReference type="HAMAP" id="MF_00335">
    <property type="entry name" value="RNase_Y"/>
    <property type="match status" value="1"/>
</dbReference>
<dbReference type="GO" id="GO:0006402">
    <property type="term" value="P:mRNA catabolic process"/>
    <property type="evidence" value="ECO:0007669"/>
    <property type="project" value="UniProtKB-UniRule"/>
</dbReference>
<evidence type="ECO:0000256" key="7">
    <source>
        <dbReference type="SAM" id="Coils"/>
    </source>
</evidence>
<dbReference type="InterPro" id="IPR036612">
    <property type="entry name" value="KH_dom_type_1_sf"/>
</dbReference>
<feature type="coiled-coil region" evidence="7">
    <location>
        <begin position="156"/>
        <end position="244"/>
    </location>
</feature>
<dbReference type="PANTHER" id="PTHR12826:SF15">
    <property type="entry name" value="RIBONUCLEASE Y"/>
    <property type="match status" value="1"/>
</dbReference>
<proteinExistence type="inferred from homology"/>
<feature type="compositionally biased region" description="Low complexity" evidence="8">
    <location>
        <begin position="105"/>
        <end position="126"/>
    </location>
</feature>
<dbReference type="GO" id="GO:0005886">
    <property type="term" value="C:plasma membrane"/>
    <property type="evidence" value="ECO:0007669"/>
    <property type="project" value="UniProtKB-UniRule"/>
</dbReference>
<evidence type="ECO:0000256" key="6">
    <source>
        <dbReference type="NCBIfam" id="TIGR03319"/>
    </source>
</evidence>
<evidence type="ECO:0000313" key="10">
    <source>
        <dbReference type="EMBL" id="GIJ52898.1"/>
    </source>
</evidence>
<keyword evidence="4 5" id="KW-0694">RNA-binding</keyword>
<sequence length="696" mass="74899">MTPIELVLVVVVLILAVVVLGAVVFGARVLRKIEIAAPGPVGAAEAVRGAASTGASEPSDVAGSGAGAPAESGILATSRPGPDPDAGLQTVAQPAPQGGLRSDSQAALQGAAEPALPAARVAVDAASTSHEPWPATAARSDAPDQLRASQLTPDRLAAEERTLAALRTAAEDANAAVDEARAAAAAARTEAAAAKAEAGAARAESRRILAEARAESEAVLDRAHRQSEHEAEQARAAAKRAGERELAQLTAVAREQTQDAERRQRRLDERERLLAEEAERLAERDRRISAAELEMSTRETTLSGRELSIAEAEEEKRRELERIASLTAEAAKQELIETIEGQAKREAAILIRDIENDARSTAEQRARHVVVDAIQRVASEQTAESVVSVLHLPSDEMKGRIIGREGRNIRAFESVTGVNLIIDDTPEAVLLSCFDPVRREIGRLTLEKLVLDGRIHPHRIEEVFDMARHEVERLCGRAAEDALVEVGITDLHPELVTLVGRLRYRTSYGQNVLKHLLETAHISGIMASELGLDRQMIKRCAFLHDIGKALTHEVEGSHALIGADIAKKYGEADDVVHAIEAHHNEVLPQTIEAVLTQASDACSGGRPGARRESLEAYVKRLERIEEIAATKGGVEKVFAMQAGREIRVMVRPEDVDDIGAAILARDVAKQVEEELTYPGQIRVTVVRESRVTEIAR</sequence>
<dbReference type="CDD" id="cd00077">
    <property type="entry name" value="HDc"/>
    <property type="match status" value="1"/>
</dbReference>
<comment type="caution">
    <text evidence="10">The sequence shown here is derived from an EMBL/GenBank/DDBJ whole genome shotgun (WGS) entry which is preliminary data.</text>
</comment>
<dbReference type="InterPro" id="IPR004088">
    <property type="entry name" value="KH_dom_type_1"/>
</dbReference>
<reference evidence="10" key="1">
    <citation type="submission" date="2021-01" db="EMBL/GenBank/DDBJ databases">
        <title>Whole genome shotgun sequence of Virgisporangium aurantiacum NBRC 16421.</title>
        <authorList>
            <person name="Komaki H."/>
            <person name="Tamura T."/>
        </authorList>
    </citation>
    <scope>NUCLEOTIDE SEQUENCE</scope>
    <source>
        <strain evidence="10">NBRC 16421</strain>
    </source>
</reference>
<gene>
    <name evidence="5" type="primary">rny</name>
    <name evidence="10" type="ORF">Vau01_004140</name>
</gene>
<dbReference type="InterPro" id="IPR004087">
    <property type="entry name" value="KH_dom"/>
</dbReference>
<dbReference type="EC" id="3.1.-.-" evidence="5 6"/>
<dbReference type="AlphaFoldDB" id="A0A8J3Z0J5"/>
<dbReference type="SMART" id="SM00471">
    <property type="entry name" value="HDc"/>
    <property type="match status" value="1"/>
</dbReference>
<dbReference type="GO" id="GO:0004521">
    <property type="term" value="F:RNA endonuclease activity"/>
    <property type="evidence" value="ECO:0007669"/>
    <property type="project" value="UniProtKB-UniRule"/>
</dbReference>
<evidence type="ECO:0000259" key="9">
    <source>
        <dbReference type="PROSITE" id="PS51831"/>
    </source>
</evidence>
<dbReference type="InterPro" id="IPR003607">
    <property type="entry name" value="HD/PDEase_dom"/>
</dbReference>
<dbReference type="SUPFAM" id="SSF109604">
    <property type="entry name" value="HD-domain/PDEase-like"/>
    <property type="match status" value="1"/>
</dbReference>
<feature type="coiled-coil region" evidence="7">
    <location>
        <begin position="274"/>
        <end position="329"/>
    </location>
</feature>
<dbReference type="RefSeq" id="WP_203986381.1">
    <property type="nucleotide sequence ID" value="NZ_BOPG01000003.1"/>
</dbReference>
<organism evidence="10 11">
    <name type="scientific">Virgisporangium aurantiacum</name>
    <dbReference type="NCBI Taxonomy" id="175570"/>
    <lineage>
        <taxon>Bacteria</taxon>
        <taxon>Bacillati</taxon>
        <taxon>Actinomycetota</taxon>
        <taxon>Actinomycetes</taxon>
        <taxon>Micromonosporales</taxon>
        <taxon>Micromonosporaceae</taxon>
        <taxon>Virgisporangium</taxon>
    </lineage>
</organism>
<name>A0A8J3Z0J5_9ACTN</name>
<dbReference type="GO" id="GO:0003723">
    <property type="term" value="F:RNA binding"/>
    <property type="evidence" value="ECO:0007669"/>
    <property type="project" value="UniProtKB-UniRule"/>
</dbReference>
<dbReference type="Pfam" id="PF12072">
    <property type="entry name" value="RNase_Y_N"/>
    <property type="match status" value="1"/>
</dbReference>
<dbReference type="InterPro" id="IPR022711">
    <property type="entry name" value="RNase_Y_N"/>
</dbReference>
<evidence type="ECO:0000256" key="1">
    <source>
        <dbReference type="ARBA" id="ARBA00022722"/>
    </source>
</evidence>
<dbReference type="GO" id="GO:0016787">
    <property type="term" value="F:hydrolase activity"/>
    <property type="evidence" value="ECO:0007669"/>
    <property type="project" value="UniProtKB-KW"/>
</dbReference>
<dbReference type="EMBL" id="BOPG01000003">
    <property type="protein sequence ID" value="GIJ52898.1"/>
    <property type="molecule type" value="Genomic_DNA"/>
</dbReference>
<keyword evidence="3 5" id="KW-0378">Hydrolase</keyword>
<dbReference type="PROSITE" id="PS51831">
    <property type="entry name" value="HD"/>
    <property type="match status" value="1"/>
</dbReference>
<dbReference type="InterPro" id="IPR006674">
    <property type="entry name" value="HD_domain"/>
</dbReference>
<dbReference type="NCBIfam" id="TIGR03319">
    <property type="entry name" value="RNase_Y"/>
    <property type="match status" value="1"/>
</dbReference>
<dbReference type="InterPro" id="IPR006675">
    <property type="entry name" value="HDIG_dom"/>
</dbReference>
<dbReference type="SUPFAM" id="SSF54791">
    <property type="entry name" value="Eukaryotic type KH-domain (KH-domain type I)"/>
    <property type="match status" value="1"/>
</dbReference>